<dbReference type="InterPro" id="IPR013185">
    <property type="entry name" value="Transl_elong_KOW-like"/>
</dbReference>
<dbReference type="Pfam" id="PF09285">
    <property type="entry name" value="Elong-fact-P_C"/>
    <property type="match status" value="1"/>
</dbReference>
<evidence type="ECO:0000313" key="12">
    <source>
        <dbReference type="EMBL" id="NMB70051.1"/>
    </source>
</evidence>
<dbReference type="InterPro" id="IPR014722">
    <property type="entry name" value="Rib_uL2_dom2"/>
</dbReference>
<dbReference type="InterPro" id="IPR011768">
    <property type="entry name" value="Transl_elongation_fac_P"/>
</dbReference>
<dbReference type="CDD" id="cd04470">
    <property type="entry name" value="S1_EF-P_repeat_1"/>
    <property type="match status" value="1"/>
</dbReference>
<dbReference type="Gene3D" id="2.40.50.140">
    <property type="entry name" value="Nucleic acid-binding proteins"/>
    <property type="match status" value="2"/>
</dbReference>
<dbReference type="PIRSF" id="PIRSF005901">
    <property type="entry name" value="EF-P"/>
    <property type="match status" value="1"/>
</dbReference>
<dbReference type="AlphaFoldDB" id="A0A7X9DKE7"/>
<keyword evidence="6 7" id="KW-0648">Protein biosynthesis</keyword>
<dbReference type="InterPro" id="IPR020599">
    <property type="entry name" value="Transl_elong_fac_P/YeiP"/>
</dbReference>
<evidence type="ECO:0000256" key="9">
    <source>
        <dbReference type="RuleBase" id="RU004389"/>
    </source>
</evidence>
<feature type="domain" description="Translation elongation factor P/YeiP central" evidence="11">
    <location>
        <begin position="66"/>
        <end position="119"/>
    </location>
</feature>
<evidence type="ECO:0000259" key="10">
    <source>
        <dbReference type="SMART" id="SM00841"/>
    </source>
</evidence>
<evidence type="ECO:0000256" key="8">
    <source>
        <dbReference type="NCBIfam" id="TIGR00038"/>
    </source>
</evidence>
<dbReference type="PANTHER" id="PTHR30053:SF14">
    <property type="entry name" value="TRANSLATION ELONGATION FACTOR KOW-LIKE DOMAIN-CONTAINING PROTEIN"/>
    <property type="match status" value="1"/>
</dbReference>
<dbReference type="SMART" id="SM00841">
    <property type="entry name" value="Elong-fact-P_C"/>
    <property type="match status" value="1"/>
</dbReference>
<accession>A0A7X9DKE7</accession>
<gene>
    <name evidence="7 12" type="primary">efp</name>
    <name evidence="12" type="ORF">GYA27_02510</name>
</gene>
<organism evidence="12 13">
    <name type="scientific">candidate division WWE3 bacterium</name>
    <dbReference type="NCBI Taxonomy" id="2053526"/>
    <lineage>
        <taxon>Bacteria</taxon>
        <taxon>Katanobacteria</taxon>
    </lineage>
</organism>
<protein>
    <recommendedName>
        <fullName evidence="7 8">Elongation factor P</fullName>
        <shortName evidence="7">EF-P</shortName>
    </recommendedName>
</protein>
<comment type="caution">
    <text evidence="12">The sequence shown here is derived from an EMBL/GenBank/DDBJ whole genome shotgun (WGS) entry which is preliminary data.</text>
</comment>
<comment type="subcellular location">
    <subcellularLocation>
        <location evidence="1 7">Cytoplasm</location>
    </subcellularLocation>
</comment>
<evidence type="ECO:0000256" key="3">
    <source>
        <dbReference type="ARBA" id="ARBA00009479"/>
    </source>
</evidence>
<dbReference type="SUPFAM" id="SSF50104">
    <property type="entry name" value="Translation proteins SH3-like domain"/>
    <property type="match status" value="1"/>
</dbReference>
<dbReference type="InterPro" id="IPR001059">
    <property type="entry name" value="Transl_elong_P/YeiP_cen"/>
</dbReference>
<dbReference type="UniPathway" id="UPA00345"/>
<sequence length="183" mass="20526">MLANELKTGTIFKEDNSPYLVMKYEHIKSARGGANVKVKARNLLTGQVLEKSYLASAKVDDADVMRKNAQYLYKEKDYVFMDPDTYEQIYIAEDIIGEPARFLIEGINVQVLYFEDRPVSVDLPITMVFEITYTEPGFRGNTVSTVFKDATLANGAIVKVPTFAKIGDKIKVDTRSGEYVSTA</sequence>
<dbReference type="GO" id="GO:0043043">
    <property type="term" value="P:peptide biosynthetic process"/>
    <property type="evidence" value="ECO:0007669"/>
    <property type="project" value="InterPro"/>
</dbReference>
<dbReference type="InterPro" id="IPR008991">
    <property type="entry name" value="Translation_prot_SH3-like_sf"/>
</dbReference>
<evidence type="ECO:0000256" key="1">
    <source>
        <dbReference type="ARBA" id="ARBA00004496"/>
    </source>
</evidence>
<evidence type="ECO:0000313" key="13">
    <source>
        <dbReference type="Proteomes" id="UP000526033"/>
    </source>
</evidence>
<dbReference type="FunFam" id="2.40.50.140:FF:000009">
    <property type="entry name" value="Elongation factor P"/>
    <property type="match status" value="1"/>
</dbReference>
<comment type="similarity">
    <text evidence="3 7 9">Belongs to the elongation factor P family.</text>
</comment>
<comment type="function">
    <text evidence="7">Involved in peptide bond synthesis. Stimulates efficient translation and peptide-bond synthesis on native or reconstituted 70S ribosomes in vitro. Probably functions indirectly by altering the affinity of the ribosome for aminoacyl-tRNA, thus increasing their reactivity as acceptors for peptidyl transferase.</text>
</comment>
<feature type="domain" description="Elongation factor P C-terminal" evidence="10">
    <location>
        <begin position="127"/>
        <end position="182"/>
    </location>
</feature>
<dbReference type="PANTHER" id="PTHR30053">
    <property type="entry name" value="ELONGATION FACTOR P"/>
    <property type="match status" value="1"/>
</dbReference>
<evidence type="ECO:0000256" key="2">
    <source>
        <dbReference type="ARBA" id="ARBA00004815"/>
    </source>
</evidence>
<dbReference type="FunFam" id="2.40.50.140:FF:000004">
    <property type="entry name" value="Elongation factor P"/>
    <property type="match status" value="1"/>
</dbReference>
<evidence type="ECO:0000259" key="11">
    <source>
        <dbReference type="SMART" id="SM01185"/>
    </source>
</evidence>
<name>A0A7X9DKE7_UNCKA</name>
<dbReference type="EMBL" id="JAAZNL010000025">
    <property type="protein sequence ID" value="NMB70051.1"/>
    <property type="molecule type" value="Genomic_DNA"/>
</dbReference>
<dbReference type="HAMAP" id="MF_00141">
    <property type="entry name" value="EF_P"/>
    <property type="match status" value="1"/>
</dbReference>
<reference evidence="12 13" key="1">
    <citation type="journal article" date="2020" name="Biotechnol. Biofuels">
        <title>New insights from the biogas microbiome by comprehensive genome-resolved metagenomics of nearly 1600 species originating from multiple anaerobic digesters.</title>
        <authorList>
            <person name="Campanaro S."/>
            <person name="Treu L."/>
            <person name="Rodriguez-R L.M."/>
            <person name="Kovalovszki A."/>
            <person name="Ziels R.M."/>
            <person name="Maus I."/>
            <person name="Zhu X."/>
            <person name="Kougias P.G."/>
            <person name="Basile A."/>
            <person name="Luo G."/>
            <person name="Schluter A."/>
            <person name="Konstantinidis K.T."/>
            <person name="Angelidaki I."/>
        </authorList>
    </citation>
    <scope>NUCLEOTIDE SEQUENCE [LARGE SCALE GENOMIC DNA]</scope>
    <source>
        <strain evidence="12">AS27yjCOA_165</strain>
    </source>
</reference>
<dbReference type="InterPro" id="IPR012340">
    <property type="entry name" value="NA-bd_OB-fold"/>
</dbReference>
<dbReference type="SMART" id="SM01185">
    <property type="entry name" value="EFP"/>
    <property type="match status" value="1"/>
</dbReference>
<dbReference type="SUPFAM" id="SSF50249">
    <property type="entry name" value="Nucleic acid-binding proteins"/>
    <property type="match status" value="2"/>
</dbReference>
<dbReference type="Gene3D" id="2.30.30.30">
    <property type="match status" value="1"/>
</dbReference>
<evidence type="ECO:0000256" key="6">
    <source>
        <dbReference type="ARBA" id="ARBA00022917"/>
    </source>
</evidence>
<dbReference type="InterPro" id="IPR015365">
    <property type="entry name" value="Elong-fact-P_C"/>
</dbReference>
<dbReference type="NCBIfam" id="NF001810">
    <property type="entry name" value="PRK00529.1"/>
    <property type="match status" value="1"/>
</dbReference>
<evidence type="ECO:0000256" key="4">
    <source>
        <dbReference type="ARBA" id="ARBA00022490"/>
    </source>
</evidence>
<evidence type="ECO:0000256" key="7">
    <source>
        <dbReference type="HAMAP-Rule" id="MF_00141"/>
    </source>
</evidence>
<dbReference type="Pfam" id="PF08207">
    <property type="entry name" value="EFP_N"/>
    <property type="match status" value="1"/>
</dbReference>
<dbReference type="NCBIfam" id="TIGR00038">
    <property type="entry name" value="efp"/>
    <property type="match status" value="1"/>
</dbReference>
<dbReference type="Pfam" id="PF01132">
    <property type="entry name" value="EFP"/>
    <property type="match status" value="1"/>
</dbReference>
<dbReference type="FunFam" id="2.30.30.30:FF:000003">
    <property type="entry name" value="Elongation factor P"/>
    <property type="match status" value="1"/>
</dbReference>
<dbReference type="CDD" id="cd05794">
    <property type="entry name" value="S1_EF-P_repeat_2"/>
    <property type="match status" value="1"/>
</dbReference>
<proteinExistence type="inferred from homology"/>
<evidence type="ECO:0000256" key="5">
    <source>
        <dbReference type="ARBA" id="ARBA00022768"/>
    </source>
</evidence>
<dbReference type="Proteomes" id="UP000526033">
    <property type="component" value="Unassembled WGS sequence"/>
</dbReference>
<keyword evidence="5 7" id="KW-0251">Elongation factor</keyword>
<dbReference type="GO" id="GO:0003746">
    <property type="term" value="F:translation elongation factor activity"/>
    <property type="evidence" value="ECO:0007669"/>
    <property type="project" value="UniProtKB-UniRule"/>
</dbReference>
<keyword evidence="4 7" id="KW-0963">Cytoplasm</keyword>
<comment type="pathway">
    <text evidence="2 7">Protein biosynthesis; polypeptide chain elongation.</text>
</comment>
<dbReference type="GO" id="GO:0005829">
    <property type="term" value="C:cytosol"/>
    <property type="evidence" value="ECO:0007669"/>
    <property type="project" value="UniProtKB-ARBA"/>
</dbReference>